<dbReference type="EMBL" id="CP030041">
    <property type="protein sequence ID" value="AWW30171.1"/>
    <property type="molecule type" value="Genomic_DNA"/>
</dbReference>
<reference evidence="1 2" key="1">
    <citation type="submission" date="2018-06" db="EMBL/GenBank/DDBJ databases">
        <title>Echinicola strongylocentroti sp. nov., isolated from a sea urchin Strongylocentrotus intermedius.</title>
        <authorList>
            <person name="Bae S.S."/>
        </authorList>
    </citation>
    <scope>NUCLEOTIDE SEQUENCE [LARGE SCALE GENOMIC DNA]</scope>
    <source>
        <strain evidence="1 2">MEBiC08714</strain>
    </source>
</reference>
<proteinExistence type="predicted"/>
<dbReference type="Proteomes" id="UP000248688">
    <property type="component" value="Chromosome"/>
</dbReference>
<dbReference type="OrthoDB" id="708305at2"/>
<organism evidence="1 2">
    <name type="scientific">Echinicola strongylocentroti</name>
    <dbReference type="NCBI Taxonomy" id="1795355"/>
    <lineage>
        <taxon>Bacteria</taxon>
        <taxon>Pseudomonadati</taxon>
        <taxon>Bacteroidota</taxon>
        <taxon>Cytophagia</taxon>
        <taxon>Cytophagales</taxon>
        <taxon>Cyclobacteriaceae</taxon>
        <taxon>Echinicola</taxon>
    </lineage>
</organism>
<keyword evidence="2" id="KW-1185">Reference proteome</keyword>
<dbReference type="KEGG" id="est:DN752_08570"/>
<gene>
    <name evidence="1" type="ORF">DN752_08570</name>
</gene>
<accession>A0A2Z4IG93</accession>
<protein>
    <submittedName>
        <fullName evidence="1">Uncharacterized protein</fullName>
    </submittedName>
</protein>
<name>A0A2Z4IG93_9BACT</name>
<evidence type="ECO:0000313" key="2">
    <source>
        <dbReference type="Proteomes" id="UP000248688"/>
    </source>
</evidence>
<evidence type="ECO:0000313" key="1">
    <source>
        <dbReference type="EMBL" id="AWW30171.1"/>
    </source>
</evidence>
<sequence length="429" mass="46625">MSVWFCACSEEQKPAPPAEEEELTLQLSASETSVTVLSTVTFEVTTMETQEAITGADLYIDGNKINGYQHVFDEVGTQSVVAKIQGYRDSEPVTITVLDQMAEVDIYVLGGGYDEGSGGIRPLYWKNGEPAIYSHESSENMIYNKMVVADNQVYIAGERQFTRAIASAFYWENDTYVELSDPNDSDDYAIAYDICVSEGDVYVAGIKAKTNNMMDIVYWENSGESPVHVASGTLGQTGNSVVTVSGDDVYVAGVLNAAPTYWKNGEAVSMEGTGTVTDIAVSDQGDVFISGHGSNGNVTVAKYWKNGQEVVLGTGERDSEARAVFVENGDVYVAGYEKVLHKSGTGTVNVARYWKNGEAVDLTDRLYRAEANAIFVLDGKVYVAGIDFGSSGKPVAAMYWENGKAMQLSHDDHRGHAADIFVVKRTQDR</sequence>
<dbReference type="AlphaFoldDB" id="A0A2Z4IG93"/>
<dbReference type="SUPFAM" id="SSF101898">
    <property type="entry name" value="NHL repeat"/>
    <property type="match status" value="1"/>
</dbReference>